<feature type="transmembrane region" description="Helical" evidence="1">
    <location>
        <begin position="87"/>
        <end position="108"/>
    </location>
</feature>
<evidence type="ECO:0000313" key="3">
    <source>
        <dbReference type="EMBL" id="CAD8114334.1"/>
    </source>
</evidence>
<feature type="transmembrane region" description="Helical" evidence="1">
    <location>
        <begin position="205"/>
        <end position="225"/>
    </location>
</feature>
<sequence>MRMANYLIKQVQQFEQEHQTLVPTIYQILSSFFFALNHFSVKLFDGIPVTQIIIWRCALTFIIIRLFNQILPLQSYPKNQKIMNKLLFRGAIGMFGFLACFSSLKLVAVSEAVVLMKTNPIWTTLILVYVLRKEKINMRTAIEIITCIIGVIFITKPPLIFGNENSEYSILYLIGLCLALVTGLETAVAQVIIKSLNNQVHSFVILQYFSLFAVIGAVLFQLYSPFEDMRFLSFKEAVILLFSGFLGCLGSMFMNRAMMLGKVTQMALIGETQIVFNILLDLLILKQMIGMTSWIGIGMIATSLTSNIMQKN</sequence>
<dbReference type="GO" id="GO:0016020">
    <property type="term" value="C:membrane"/>
    <property type="evidence" value="ECO:0007669"/>
    <property type="project" value="InterPro"/>
</dbReference>
<dbReference type="AlphaFoldDB" id="A0A8S1QGP5"/>
<reference evidence="3" key="1">
    <citation type="submission" date="2021-01" db="EMBL/GenBank/DDBJ databases">
        <authorList>
            <consortium name="Genoscope - CEA"/>
            <person name="William W."/>
        </authorList>
    </citation>
    <scope>NUCLEOTIDE SEQUENCE</scope>
</reference>
<feature type="transmembrane region" description="Helical" evidence="1">
    <location>
        <begin position="47"/>
        <end position="67"/>
    </location>
</feature>
<organism evidence="3 4">
    <name type="scientific">Paramecium primaurelia</name>
    <dbReference type="NCBI Taxonomy" id="5886"/>
    <lineage>
        <taxon>Eukaryota</taxon>
        <taxon>Sar</taxon>
        <taxon>Alveolata</taxon>
        <taxon>Ciliophora</taxon>
        <taxon>Intramacronucleata</taxon>
        <taxon>Oligohymenophorea</taxon>
        <taxon>Peniculida</taxon>
        <taxon>Parameciidae</taxon>
        <taxon>Paramecium</taxon>
    </lineage>
</organism>
<gene>
    <name evidence="3" type="ORF">PPRIM_AZ9-3.1.T1590063</name>
</gene>
<feature type="domain" description="EamA" evidence="2">
    <location>
        <begin position="26"/>
        <end position="155"/>
    </location>
</feature>
<evidence type="ECO:0000259" key="2">
    <source>
        <dbReference type="Pfam" id="PF00892"/>
    </source>
</evidence>
<dbReference type="OMA" id="TQMALIG"/>
<keyword evidence="4" id="KW-1185">Reference proteome</keyword>
<keyword evidence="1" id="KW-0812">Transmembrane</keyword>
<comment type="caution">
    <text evidence="3">The sequence shown here is derived from an EMBL/GenBank/DDBJ whole genome shotgun (WGS) entry which is preliminary data.</text>
</comment>
<feature type="transmembrane region" description="Helical" evidence="1">
    <location>
        <begin position="138"/>
        <end position="155"/>
    </location>
</feature>
<name>A0A8S1QGP5_PARPR</name>
<feature type="transmembrane region" description="Helical" evidence="1">
    <location>
        <begin position="114"/>
        <end position="131"/>
    </location>
</feature>
<evidence type="ECO:0000313" key="4">
    <source>
        <dbReference type="Proteomes" id="UP000688137"/>
    </source>
</evidence>
<feature type="transmembrane region" description="Helical" evidence="1">
    <location>
        <begin position="21"/>
        <end position="41"/>
    </location>
</feature>
<dbReference type="Pfam" id="PF00892">
    <property type="entry name" value="EamA"/>
    <property type="match status" value="2"/>
</dbReference>
<keyword evidence="1" id="KW-1133">Transmembrane helix</keyword>
<feature type="domain" description="EamA" evidence="2">
    <location>
        <begin position="174"/>
        <end position="304"/>
    </location>
</feature>
<feature type="transmembrane region" description="Helical" evidence="1">
    <location>
        <begin position="170"/>
        <end position="193"/>
    </location>
</feature>
<dbReference type="PANTHER" id="PTHR22911">
    <property type="entry name" value="ACYL-MALONYL CONDENSING ENZYME-RELATED"/>
    <property type="match status" value="1"/>
</dbReference>
<accession>A0A8S1QGP5</accession>
<dbReference type="EMBL" id="CAJJDM010000164">
    <property type="protein sequence ID" value="CAD8114334.1"/>
    <property type="molecule type" value="Genomic_DNA"/>
</dbReference>
<dbReference type="PANTHER" id="PTHR22911:SF137">
    <property type="entry name" value="SOLUTE CARRIER FAMILY 35 MEMBER G2-RELATED"/>
    <property type="match status" value="1"/>
</dbReference>
<proteinExistence type="predicted"/>
<dbReference type="InterPro" id="IPR000620">
    <property type="entry name" value="EamA_dom"/>
</dbReference>
<evidence type="ECO:0000256" key="1">
    <source>
        <dbReference type="SAM" id="Phobius"/>
    </source>
</evidence>
<dbReference type="Proteomes" id="UP000688137">
    <property type="component" value="Unassembled WGS sequence"/>
</dbReference>
<keyword evidence="1" id="KW-0472">Membrane</keyword>
<protein>
    <recommendedName>
        <fullName evidence="2">EamA domain-containing protein</fullName>
    </recommendedName>
</protein>
<feature type="transmembrane region" description="Helical" evidence="1">
    <location>
        <begin position="237"/>
        <end position="254"/>
    </location>
</feature>